<name>A0ACC2LQL3_PERAE</name>
<gene>
    <name evidence="1" type="ORF">MRB53_010038</name>
</gene>
<reference evidence="1 2" key="1">
    <citation type="journal article" date="2022" name="Hortic Res">
        <title>A haplotype resolved chromosomal level avocado genome allows analysis of novel avocado genes.</title>
        <authorList>
            <person name="Nath O."/>
            <person name="Fletcher S.J."/>
            <person name="Hayward A."/>
            <person name="Shaw L.M."/>
            <person name="Masouleh A.K."/>
            <person name="Furtado A."/>
            <person name="Henry R.J."/>
            <person name="Mitter N."/>
        </authorList>
    </citation>
    <scope>NUCLEOTIDE SEQUENCE [LARGE SCALE GENOMIC DNA]</scope>
    <source>
        <strain evidence="2">cv. Hass</strain>
    </source>
</reference>
<sequence>MQKEVLESIFALGHAQLSPPLLKEKNPTGPARLAKLESIFTEGKSIQLQFPVEDLGFKGYQAILDGLDEEDFIEESGHVAEKKRQLSTEQVKALEKNFEVENKLEPEREVKLEASLGLQLLASIELACSLLPVWN</sequence>
<organism evidence="1 2">
    <name type="scientific">Persea americana</name>
    <name type="common">Avocado</name>
    <dbReference type="NCBI Taxonomy" id="3435"/>
    <lineage>
        <taxon>Eukaryota</taxon>
        <taxon>Viridiplantae</taxon>
        <taxon>Streptophyta</taxon>
        <taxon>Embryophyta</taxon>
        <taxon>Tracheophyta</taxon>
        <taxon>Spermatophyta</taxon>
        <taxon>Magnoliopsida</taxon>
        <taxon>Magnoliidae</taxon>
        <taxon>Laurales</taxon>
        <taxon>Lauraceae</taxon>
        <taxon>Persea</taxon>
    </lineage>
</organism>
<dbReference type="Proteomes" id="UP001234297">
    <property type="component" value="Chromosome 3"/>
</dbReference>
<keyword evidence="2" id="KW-1185">Reference proteome</keyword>
<comment type="caution">
    <text evidence="1">The sequence shown here is derived from an EMBL/GenBank/DDBJ whole genome shotgun (WGS) entry which is preliminary data.</text>
</comment>
<protein>
    <submittedName>
        <fullName evidence="1">Uncharacterized protein</fullName>
    </submittedName>
</protein>
<dbReference type="EMBL" id="CM056811">
    <property type="protein sequence ID" value="KAJ8635771.1"/>
    <property type="molecule type" value="Genomic_DNA"/>
</dbReference>
<evidence type="ECO:0000313" key="1">
    <source>
        <dbReference type="EMBL" id="KAJ8635771.1"/>
    </source>
</evidence>
<proteinExistence type="predicted"/>
<evidence type="ECO:0000313" key="2">
    <source>
        <dbReference type="Proteomes" id="UP001234297"/>
    </source>
</evidence>
<accession>A0ACC2LQL3</accession>